<feature type="chain" id="PRO_5044195538" evidence="2">
    <location>
        <begin position="20"/>
        <end position="161"/>
    </location>
</feature>
<keyword evidence="1" id="KW-0812">Transmembrane</keyword>
<keyword evidence="4" id="KW-1185">Reference proteome</keyword>
<name>A0A2I0HX73_PUNGR</name>
<dbReference type="EMBL" id="PGOL01004918">
    <property type="protein sequence ID" value="PKI36319.1"/>
    <property type="molecule type" value="Genomic_DNA"/>
</dbReference>
<dbReference type="InterPro" id="IPR044851">
    <property type="entry name" value="Wax_synthase"/>
</dbReference>
<accession>A0A2I0HX73</accession>
<dbReference type="AlphaFoldDB" id="A0A2I0HX73"/>
<dbReference type="GO" id="GO:0006629">
    <property type="term" value="P:lipid metabolic process"/>
    <property type="evidence" value="ECO:0007669"/>
    <property type="project" value="InterPro"/>
</dbReference>
<gene>
    <name evidence="3" type="ORF">CRG98_043284</name>
</gene>
<keyword evidence="2" id="KW-0732">Signal</keyword>
<evidence type="ECO:0000313" key="4">
    <source>
        <dbReference type="Proteomes" id="UP000233551"/>
    </source>
</evidence>
<feature type="transmembrane region" description="Helical" evidence="1">
    <location>
        <begin position="120"/>
        <end position="140"/>
    </location>
</feature>
<dbReference type="Proteomes" id="UP000233551">
    <property type="component" value="Unassembled WGS sequence"/>
</dbReference>
<feature type="transmembrane region" description="Helical" evidence="1">
    <location>
        <begin position="33"/>
        <end position="60"/>
    </location>
</feature>
<sequence>MSWASAIALLCYCYAVAASAPNCALSLAALLRFIYLLAVLPLGLSSILLVLPSAVFLACLCNFKLLLFHSAQALSLSLTELPPTPSKPPPPYRAEPRYLEAQPVDQDPTRKHVQTIQKRSWLLLAMHSIPGWVILGGLGLELEAQFEEPLLATSLEEFWAC</sequence>
<comment type="caution">
    <text evidence="3">The sequence shown here is derived from an EMBL/GenBank/DDBJ whole genome shotgun (WGS) entry which is preliminary data.</text>
</comment>
<proteinExistence type="predicted"/>
<organism evidence="3 4">
    <name type="scientific">Punica granatum</name>
    <name type="common">Pomegranate</name>
    <dbReference type="NCBI Taxonomy" id="22663"/>
    <lineage>
        <taxon>Eukaryota</taxon>
        <taxon>Viridiplantae</taxon>
        <taxon>Streptophyta</taxon>
        <taxon>Embryophyta</taxon>
        <taxon>Tracheophyta</taxon>
        <taxon>Spermatophyta</taxon>
        <taxon>Magnoliopsida</taxon>
        <taxon>eudicotyledons</taxon>
        <taxon>Gunneridae</taxon>
        <taxon>Pentapetalae</taxon>
        <taxon>rosids</taxon>
        <taxon>malvids</taxon>
        <taxon>Myrtales</taxon>
        <taxon>Lythraceae</taxon>
        <taxon>Punica</taxon>
    </lineage>
</organism>
<reference evidence="3 4" key="1">
    <citation type="submission" date="2017-11" db="EMBL/GenBank/DDBJ databases">
        <title>De-novo sequencing of pomegranate (Punica granatum L.) genome.</title>
        <authorList>
            <person name="Akparov Z."/>
            <person name="Amiraslanov A."/>
            <person name="Hajiyeva S."/>
            <person name="Abbasov M."/>
            <person name="Kaur K."/>
            <person name="Hamwieh A."/>
            <person name="Solovyev V."/>
            <person name="Salamov A."/>
            <person name="Braich B."/>
            <person name="Kosarev P."/>
            <person name="Mahmoud A."/>
            <person name="Hajiyev E."/>
            <person name="Babayeva S."/>
            <person name="Izzatullayeva V."/>
            <person name="Mammadov A."/>
            <person name="Mammadov A."/>
            <person name="Sharifova S."/>
            <person name="Ojaghi J."/>
            <person name="Eynullazada K."/>
            <person name="Bayramov B."/>
            <person name="Abdulazimova A."/>
            <person name="Shahmuradov I."/>
        </authorList>
    </citation>
    <scope>NUCLEOTIDE SEQUENCE [LARGE SCALE GENOMIC DNA]</scope>
    <source>
        <strain evidence="4">cv. AG2017</strain>
        <tissue evidence="3">Leaf</tissue>
    </source>
</reference>
<keyword evidence="1" id="KW-0472">Membrane</keyword>
<dbReference type="GO" id="GO:0008374">
    <property type="term" value="F:O-acyltransferase activity"/>
    <property type="evidence" value="ECO:0007669"/>
    <property type="project" value="InterPro"/>
</dbReference>
<keyword evidence="1" id="KW-1133">Transmembrane helix</keyword>
<evidence type="ECO:0000313" key="3">
    <source>
        <dbReference type="EMBL" id="PKI36319.1"/>
    </source>
</evidence>
<feature type="signal peptide" evidence="2">
    <location>
        <begin position="1"/>
        <end position="19"/>
    </location>
</feature>
<evidence type="ECO:0000256" key="2">
    <source>
        <dbReference type="SAM" id="SignalP"/>
    </source>
</evidence>
<dbReference type="PANTHER" id="PTHR31595">
    <property type="entry name" value="LONG-CHAIN-ALCOHOL O-FATTY-ACYLTRANSFERASE 3-RELATED"/>
    <property type="match status" value="1"/>
</dbReference>
<protein>
    <submittedName>
        <fullName evidence="3">Uncharacterized protein</fullName>
    </submittedName>
</protein>
<dbReference type="PANTHER" id="PTHR31595:SF70">
    <property type="entry name" value="LONG-CHAIN-ALCOHOL O-FATTY-ACYLTRANSFERASE 3-RELATED"/>
    <property type="match status" value="1"/>
</dbReference>
<dbReference type="STRING" id="22663.A0A2I0HX73"/>
<evidence type="ECO:0000256" key="1">
    <source>
        <dbReference type="SAM" id="Phobius"/>
    </source>
</evidence>